<comment type="caution">
    <text evidence="4">The sequence shown here is derived from an EMBL/GenBank/DDBJ whole genome shotgun (WGS) entry which is preliminary data.</text>
</comment>
<dbReference type="Proteomes" id="UP000187203">
    <property type="component" value="Unassembled WGS sequence"/>
</dbReference>
<organism evidence="4 5">
    <name type="scientific">Corchorus olitorius</name>
    <dbReference type="NCBI Taxonomy" id="93759"/>
    <lineage>
        <taxon>Eukaryota</taxon>
        <taxon>Viridiplantae</taxon>
        <taxon>Streptophyta</taxon>
        <taxon>Embryophyta</taxon>
        <taxon>Tracheophyta</taxon>
        <taxon>Spermatophyta</taxon>
        <taxon>Magnoliopsida</taxon>
        <taxon>eudicotyledons</taxon>
        <taxon>Gunneridae</taxon>
        <taxon>Pentapetalae</taxon>
        <taxon>rosids</taxon>
        <taxon>malvids</taxon>
        <taxon>Malvales</taxon>
        <taxon>Malvaceae</taxon>
        <taxon>Grewioideae</taxon>
        <taxon>Apeibeae</taxon>
        <taxon>Corchorus</taxon>
    </lineage>
</organism>
<dbReference type="InterPro" id="IPR011006">
    <property type="entry name" value="CheY-like_superfamily"/>
</dbReference>
<feature type="domain" description="Response regulatory" evidence="3">
    <location>
        <begin position="10"/>
        <end position="123"/>
    </location>
</feature>
<comment type="caution">
    <text evidence="1">Lacks conserved residue(s) required for the propagation of feature annotation.</text>
</comment>
<dbReference type="InterPro" id="IPR001789">
    <property type="entry name" value="Sig_transdc_resp-reg_receiver"/>
</dbReference>
<name>A0A1R3L2N0_9ROSI</name>
<feature type="transmembrane region" description="Helical" evidence="2">
    <location>
        <begin position="149"/>
        <end position="173"/>
    </location>
</feature>
<keyword evidence="5" id="KW-1185">Reference proteome</keyword>
<dbReference type="PROSITE" id="PS50110">
    <property type="entry name" value="RESPONSE_REGULATORY"/>
    <property type="match status" value="1"/>
</dbReference>
<evidence type="ECO:0000313" key="4">
    <source>
        <dbReference type="EMBL" id="OMP13557.1"/>
    </source>
</evidence>
<evidence type="ECO:0000313" key="5">
    <source>
        <dbReference type="Proteomes" id="UP000187203"/>
    </source>
</evidence>
<evidence type="ECO:0000256" key="2">
    <source>
        <dbReference type="SAM" id="Phobius"/>
    </source>
</evidence>
<dbReference type="AlphaFoldDB" id="A0A1R3L2N0"/>
<protein>
    <recommendedName>
        <fullName evidence="3">Response regulatory domain-containing protein</fullName>
    </recommendedName>
</protein>
<dbReference type="EMBL" id="AWUE01003936">
    <property type="protein sequence ID" value="OMP13557.1"/>
    <property type="molecule type" value="Genomic_DNA"/>
</dbReference>
<keyword evidence="2" id="KW-1133">Transmembrane helix</keyword>
<keyword evidence="2" id="KW-0472">Membrane</keyword>
<dbReference type="STRING" id="93759.A0A1R3L2N0"/>
<accession>A0A1R3L2N0</accession>
<keyword evidence="2" id="KW-0812">Transmembrane</keyword>
<dbReference type="GO" id="GO:0000160">
    <property type="term" value="P:phosphorelay signal transduction system"/>
    <property type="evidence" value="ECO:0007669"/>
    <property type="project" value="InterPro"/>
</dbReference>
<proteinExistence type="predicted"/>
<evidence type="ECO:0000259" key="3">
    <source>
        <dbReference type="PROSITE" id="PS50110"/>
    </source>
</evidence>
<dbReference type="SUPFAM" id="SSF52172">
    <property type="entry name" value="CheY-like"/>
    <property type="match status" value="1"/>
</dbReference>
<reference evidence="5" key="1">
    <citation type="submission" date="2013-09" db="EMBL/GenBank/DDBJ databases">
        <title>Corchorus olitorius genome sequencing.</title>
        <authorList>
            <person name="Alam M."/>
            <person name="Haque M.S."/>
            <person name="Islam M.S."/>
            <person name="Emdad E.M."/>
            <person name="Islam M.M."/>
            <person name="Ahmed B."/>
            <person name="Halim A."/>
            <person name="Hossen Q.M.M."/>
            <person name="Hossain M.Z."/>
            <person name="Ahmed R."/>
            <person name="Khan M.M."/>
            <person name="Islam R."/>
            <person name="Rashid M.M."/>
            <person name="Khan S.A."/>
            <person name="Rahman M.S."/>
            <person name="Alam M."/>
            <person name="Yahiya A.S."/>
            <person name="Khan M.S."/>
            <person name="Azam M.S."/>
            <person name="Haque T."/>
            <person name="Lashkar M.Z.H."/>
            <person name="Akhand A.I."/>
            <person name="Morshed G."/>
            <person name="Roy S."/>
            <person name="Uddin K.S."/>
            <person name="Rabeya T."/>
            <person name="Hossain A.S."/>
            <person name="Chowdhury A."/>
            <person name="Snigdha A.R."/>
            <person name="Mortoza M.S."/>
            <person name="Matin S.A."/>
            <person name="Hoque S.M.E."/>
            <person name="Islam M.K."/>
            <person name="Roy D.K."/>
            <person name="Haider R."/>
            <person name="Moosa M.M."/>
            <person name="Elias S.M."/>
            <person name="Hasan A.M."/>
            <person name="Jahan S."/>
            <person name="Shafiuddin M."/>
            <person name="Mahmood N."/>
            <person name="Shommy N.S."/>
        </authorList>
    </citation>
    <scope>NUCLEOTIDE SEQUENCE [LARGE SCALE GENOMIC DNA]</scope>
    <source>
        <strain evidence="5">cv. O-4</strain>
    </source>
</reference>
<sequence length="178" mass="20056">MSVVSSVPLRILYVEQDSDASLNFIKKFGQDLNINPLEETREALAALKDHYPADAVILSYTPEARAFLKEIRSTPWLQSLPVVVTVPQLTPELAQEAQKAGANDIFPADFSQGDLLLRLHYFLRKNRLKALQPSETPRFNVKIPWWKRLIDVTATGTALILLSPLLLVIILLIRLDSK</sequence>
<dbReference type="Gene3D" id="3.40.50.2300">
    <property type="match status" value="1"/>
</dbReference>
<feature type="non-terminal residue" evidence="4">
    <location>
        <position position="178"/>
    </location>
</feature>
<gene>
    <name evidence="4" type="ORF">COLO4_01430</name>
</gene>
<evidence type="ECO:0000256" key="1">
    <source>
        <dbReference type="PROSITE-ProRule" id="PRU00169"/>
    </source>
</evidence>